<proteinExistence type="predicted"/>
<dbReference type="EMBL" id="PQVF01000011">
    <property type="protein sequence ID" value="POY35476.1"/>
    <property type="molecule type" value="Genomic_DNA"/>
</dbReference>
<protein>
    <submittedName>
        <fullName evidence="1">Uncharacterized protein</fullName>
    </submittedName>
</protein>
<name>A0A2S4ZYU6_9SPHI</name>
<evidence type="ECO:0000313" key="1">
    <source>
        <dbReference type="EMBL" id="POY35476.1"/>
    </source>
</evidence>
<reference evidence="1 2" key="1">
    <citation type="submission" date="2018-01" db="EMBL/GenBank/DDBJ databases">
        <authorList>
            <person name="Gaut B.S."/>
            <person name="Morton B.R."/>
            <person name="Clegg M.T."/>
            <person name="Duvall M.R."/>
        </authorList>
    </citation>
    <scope>NUCLEOTIDE SEQUENCE [LARGE SCALE GENOMIC DNA]</scope>
    <source>
        <strain evidence="1 2">HR-AV</strain>
    </source>
</reference>
<accession>A0A2S4ZYU6</accession>
<gene>
    <name evidence="1" type="ORF">C3K47_15565</name>
</gene>
<keyword evidence="2" id="KW-1185">Reference proteome</keyword>
<comment type="caution">
    <text evidence="1">The sequence shown here is derived from an EMBL/GenBank/DDBJ whole genome shotgun (WGS) entry which is preliminary data.</text>
</comment>
<organism evidence="1 2">
    <name type="scientific">Solitalea longa</name>
    <dbReference type="NCBI Taxonomy" id="2079460"/>
    <lineage>
        <taxon>Bacteria</taxon>
        <taxon>Pseudomonadati</taxon>
        <taxon>Bacteroidota</taxon>
        <taxon>Sphingobacteriia</taxon>
        <taxon>Sphingobacteriales</taxon>
        <taxon>Sphingobacteriaceae</taxon>
        <taxon>Solitalea</taxon>
    </lineage>
</organism>
<dbReference type="AlphaFoldDB" id="A0A2S4ZYU6"/>
<dbReference type="Proteomes" id="UP000236893">
    <property type="component" value="Unassembled WGS sequence"/>
</dbReference>
<evidence type="ECO:0000313" key="2">
    <source>
        <dbReference type="Proteomes" id="UP000236893"/>
    </source>
</evidence>
<sequence length="168" mass="19330">MIGTILSKNSKAQDKKYNKEEFYKQFSIGLKVPPLKGCSINFLKLVFEINNSGELFKIDVVGSSDEIKDAIFKYINNTDTTSITKRDTTYKKILKLDTSWLQSFIKEKQLVNCTVSLPIIVLIYDNNNCKINEELKAISKDIAIYGSENLTKDYYLNPIIIERFKITH</sequence>